<reference evidence="2 3" key="1">
    <citation type="submission" date="2024-12" db="EMBL/GenBank/DDBJ databases">
        <title>Pseudomonas species isolated from Lotus nodules promote plant growth.</title>
        <authorList>
            <person name="Yu Y.-H."/>
            <person name="Kurtenbach J."/>
            <person name="Crosbie D."/>
            <person name="Brachmann A."/>
            <person name="Marin M."/>
        </authorList>
    </citation>
    <scope>NUCLEOTIDE SEQUENCE [LARGE SCALE GENOMIC DNA]</scope>
    <source>
        <strain evidence="2 3">PLb11B</strain>
    </source>
</reference>
<protein>
    <submittedName>
        <fullName evidence="2">Uncharacterized protein</fullName>
    </submittedName>
</protein>
<evidence type="ECO:0000313" key="3">
    <source>
        <dbReference type="Proteomes" id="UP001628646"/>
    </source>
</evidence>
<evidence type="ECO:0000313" key="2">
    <source>
        <dbReference type="EMBL" id="MFL9000951.1"/>
    </source>
</evidence>
<feature type="signal peptide" evidence="1">
    <location>
        <begin position="1"/>
        <end position="19"/>
    </location>
</feature>
<dbReference type="RefSeq" id="WP_158247845.1">
    <property type="nucleotide sequence ID" value="NZ_JBJNUX010000017.1"/>
</dbReference>
<dbReference type="Proteomes" id="UP001628646">
    <property type="component" value="Unassembled WGS sequence"/>
</dbReference>
<dbReference type="EMBL" id="JBJNUY010000008">
    <property type="protein sequence ID" value="MFL9000951.1"/>
    <property type="molecule type" value="Genomic_DNA"/>
</dbReference>
<accession>A0ABW8W9Q3</accession>
<evidence type="ECO:0000256" key="1">
    <source>
        <dbReference type="SAM" id="SignalP"/>
    </source>
</evidence>
<proteinExistence type="predicted"/>
<feature type="chain" id="PRO_5045892137" evidence="1">
    <location>
        <begin position="20"/>
        <end position="53"/>
    </location>
</feature>
<gene>
    <name evidence="2" type="ORF">ACJ8NA_20155</name>
</gene>
<name>A0ABW8W9Q3_9PSED</name>
<keyword evidence="1" id="KW-0732">Signal</keyword>
<organism evidence="2 3">
    <name type="scientific">Pseudomonas azerbaijanorientalis</name>
    <dbReference type="NCBI Taxonomy" id="2842350"/>
    <lineage>
        <taxon>Bacteria</taxon>
        <taxon>Pseudomonadati</taxon>
        <taxon>Pseudomonadota</taxon>
        <taxon>Gammaproteobacteria</taxon>
        <taxon>Pseudomonadales</taxon>
        <taxon>Pseudomonadaceae</taxon>
        <taxon>Pseudomonas</taxon>
    </lineage>
</organism>
<comment type="caution">
    <text evidence="2">The sequence shown here is derived from an EMBL/GenBank/DDBJ whole genome shotgun (WGS) entry which is preliminary data.</text>
</comment>
<sequence>MKTVLGALPFICLKLQAFAGDNPIGFPASTLPDKQNDRPLELALWHLNTTTAR</sequence>
<keyword evidence="3" id="KW-1185">Reference proteome</keyword>